<feature type="transmembrane region" description="Helical" evidence="1">
    <location>
        <begin position="126"/>
        <end position="144"/>
    </location>
</feature>
<feature type="transmembrane region" description="Helical" evidence="1">
    <location>
        <begin position="156"/>
        <end position="177"/>
    </location>
</feature>
<evidence type="ECO:0000313" key="3">
    <source>
        <dbReference type="Proteomes" id="UP000030002"/>
    </source>
</evidence>
<keyword evidence="1" id="KW-0472">Membrane</keyword>
<evidence type="ECO:0000313" key="2">
    <source>
        <dbReference type="EMBL" id="KGN34984.1"/>
    </source>
</evidence>
<gene>
    <name evidence="2" type="ORF">N802_00385</name>
</gene>
<dbReference type="STRING" id="1385520.N802_00385"/>
<evidence type="ECO:0000256" key="1">
    <source>
        <dbReference type="SAM" id="Phobius"/>
    </source>
</evidence>
<keyword evidence="3" id="KW-1185">Reference proteome</keyword>
<organism evidence="2 3">
    <name type="scientific">Knoellia sinensis KCTC 19936</name>
    <dbReference type="NCBI Taxonomy" id="1385520"/>
    <lineage>
        <taxon>Bacteria</taxon>
        <taxon>Bacillati</taxon>
        <taxon>Actinomycetota</taxon>
        <taxon>Actinomycetes</taxon>
        <taxon>Micrococcales</taxon>
        <taxon>Intrasporangiaceae</taxon>
        <taxon>Knoellia</taxon>
    </lineage>
</organism>
<dbReference type="Proteomes" id="UP000030002">
    <property type="component" value="Unassembled WGS sequence"/>
</dbReference>
<proteinExistence type="predicted"/>
<reference evidence="2 3" key="1">
    <citation type="submission" date="2013-08" db="EMBL/GenBank/DDBJ databases">
        <title>The genome sequence of Knoellia sinensis.</title>
        <authorList>
            <person name="Zhu W."/>
            <person name="Wang G."/>
        </authorList>
    </citation>
    <scope>NUCLEOTIDE SEQUENCE [LARGE SCALE GENOMIC DNA]</scope>
    <source>
        <strain evidence="2 3">KCTC 19936</strain>
    </source>
</reference>
<keyword evidence="1" id="KW-1133">Transmembrane helix</keyword>
<sequence length="182" mass="18916">MPSAQVSGTRGVFCDQPDILDRTGRSAPVCTGLTRNDAREHTGGMARNAALVATAAAQLTAGLVGEAIAARRGRPSDPMLGHWNLPRDHMVRNAIVLGTGQSAPNIMMMTQAVAAAQLARDGSPRARRTLGVLGAIMIGGYLIERETPLWSGHRDALATPVFATGLAGAIAMALLGLRGGDR</sequence>
<dbReference type="eggNOG" id="ENOG50347MI">
    <property type="taxonomic scope" value="Bacteria"/>
</dbReference>
<dbReference type="AlphaFoldDB" id="A0A0A0JDX8"/>
<name>A0A0A0JDX8_9MICO</name>
<accession>A0A0A0JDX8</accession>
<comment type="caution">
    <text evidence="2">The sequence shown here is derived from an EMBL/GenBank/DDBJ whole genome shotgun (WGS) entry which is preliminary data.</text>
</comment>
<dbReference type="EMBL" id="AVPJ01000001">
    <property type="protein sequence ID" value="KGN34984.1"/>
    <property type="molecule type" value="Genomic_DNA"/>
</dbReference>
<keyword evidence="1" id="KW-0812">Transmembrane</keyword>
<protein>
    <submittedName>
        <fullName evidence="2">Uncharacterized protein</fullName>
    </submittedName>
</protein>